<evidence type="ECO:0000313" key="3">
    <source>
        <dbReference type="EMBL" id="MCX2562113.1"/>
    </source>
</evidence>
<dbReference type="PANTHER" id="PTHR21021:SF15">
    <property type="entry name" value="FREE METHIONINE-R-SULFOXIDE REDUCTASE"/>
    <property type="match status" value="1"/>
</dbReference>
<organism evidence="3 4">
    <name type="scientific">Acetobacter farinalis</name>
    <dbReference type="NCBI Taxonomy" id="1260984"/>
    <lineage>
        <taxon>Bacteria</taxon>
        <taxon>Pseudomonadati</taxon>
        <taxon>Pseudomonadota</taxon>
        <taxon>Alphaproteobacteria</taxon>
        <taxon>Acetobacterales</taxon>
        <taxon>Acetobacteraceae</taxon>
        <taxon>Acetobacter</taxon>
    </lineage>
</organism>
<protein>
    <submittedName>
        <fullName evidence="3">GAF domain-containing protein</fullName>
    </submittedName>
</protein>
<dbReference type="Proteomes" id="UP001526446">
    <property type="component" value="Unassembled WGS sequence"/>
</dbReference>
<keyword evidence="4" id="KW-1185">Reference proteome</keyword>
<dbReference type="EMBL" id="JAPIUX010000022">
    <property type="protein sequence ID" value="MCX2562113.1"/>
    <property type="molecule type" value="Genomic_DNA"/>
</dbReference>
<gene>
    <name evidence="3" type="ORF">OQ252_12005</name>
</gene>
<dbReference type="SMART" id="SM00065">
    <property type="entry name" value="GAF"/>
    <property type="match status" value="1"/>
</dbReference>
<feature type="domain" description="GAF" evidence="2">
    <location>
        <begin position="9"/>
        <end position="194"/>
    </location>
</feature>
<dbReference type="PANTHER" id="PTHR21021">
    <property type="entry name" value="GAF/PUTATIVE CYTOSKELETAL PROTEIN"/>
    <property type="match status" value="1"/>
</dbReference>
<dbReference type="RefSeq" id="WP_242007389.1">
    <property type="nucleotide sequence ID" value="NZ_JAPIUX010000022.1"/>
</dbReference>
<dbReference type="Pfam" id="PF01590">
    <property type="entry name" value="GAF"/>
    <property type="match status" value="1"/>
</dbReference>
<name>A0ABT3Q9Z1_9PROT</name>
<comment type="caution">
    <text evidence="3">The sequence shown here is derived from an EMBL/GenBank/DDBJ whole genome shotgun (WGS) entry which is preliminary data.</text>
</comment>
<dbReference type="InterPro" id="IPR029016">
    <property type="entry name" value="GAF-like_dom_sf"/>
</dbReference>
<dbReference type="Gene3D" id="3.30.450.40">
    <property type="match status" value="1"/>
</dbReference>
<evidence type="ECO:0000313" key="4">
    <source>
        <dbReference type="Proteomes" id="UP001526446"/>
    </source>
</evidence>
<dbReference type="InterPro" id="IPR051330">
    <property type="entry name" value="Phosphatase_reg/MetRdx"/>
</dbReference>
<accession>A0ABT3Q9Z1</accession>
<dbReference type="InterPro" id="IPR003018">
    <property type="entry name" value="GAF"/>
</dbReference>
<evidence type="ECO:0000259" key="2">
    <source>
        <dbReference type="SMART" id="SM00065"/>
    </source>
</evidence>
<sequence>MSAPTQHLTPEDLLSAAAGLLASESDPLASMANLSALIFEALPELNWAGFYLYRPYATAPATLFTLAGDAVSGAQPSVAPVSEQGISPAQGELVLGPFQGRIACTRIAMGKGVCGTAAQTRTTQCVADVHSFPGHIACDAASASELVIPLVAHGHLLGVLDLDSPRKNRFSVTEQHLLEQLVALFLAALFHRPEHSPAL</sequence>
<proteinExistence type="inferred from homology"/>
<dbReference type="InterPro" id="IPR000614">
    <property type="entry name" value="FRMsr_CS"/>
</dbReference>
<dbReference type="PROSITE" id="PS01320">
    <property type="entry name" value="UPF0067"/>
    <property type="match status" value="1"/>
</dbReference>
<comment type="similarity">
    <text evidence="1">Belongs to the free Met sulfoxide reductase family.</text>
</comment>
<evidence type="ECO:0000256" key="1">
    <source>
        <dbReference type="ARBA" id="ARBA00038454"/>
    </source>
</evidence>
<reference evidence="3 4" key="1">
    <citation type="submission" date="2022-11" db="EMBL/GenBank/DDBJ databases">
        <title>Genome sequencing of Acetobacter type strain.</title>
        <authorList>
            <person name="Heo J."/>
            <person name="Lee D."/>
            <person name="Han B.-H."/>
            <person name="Hong S.-B."/>
            <person name="Kwon S.-W."/>
        </authorList>
    </citation>
    <scope>NUCLEOTIDE SEQUENCE [LARGE SCALE GENOMIC DNA]</scope>
    <source>
        <strain evidence="3 4">KACC 21251</strain>
    </source>
</reference>
<dbReference type="SUPFAM" id="SSF55781">
    <property type="entry name" value="GAF domain-like"/>
    <property type="match status" value="1"/>
</dbReference>